<dbReference type="AlphaFoldDB" id="A0A0C2WZR0"/>
<dbReference type="GO" id="GO:0030427">
    <property type="term" value="C:site of polarized growth"/>
    <property type="evidence" value="ECO:0007669"/>
    <property type="project" value="TreeGrafter"/>
</dbReference>
<keyword evidence="2" id="KW-0472">Membrane</keyword>
<dbReference type="GO" id="GO:0006972">
    <property type="term" value="P:hyperosmotic response"/>
    <property type="evidence" value="ECO:0007669"/>
    <property type="project" value="TreeGrafter"/>
</dbReference>
<dbReference type="GO" id="GO:0001402">
    <property type="term" value="P:signal transduction involved in filamentous growth"/>
    <property type="evidence" value="ECO:0007669"/>
    <property type="project" value="TreeGrafter"/>
</dbReference>
<dbReference type="STRING" id="946122.A0A0C2WZR0"/>
<dbReference type="HOGENOM" id="CLU_055654_0_0_1"/>
<feature type="transmembrane region" description="Helical" evidence="2">
    <location>
        <begin position="261"/>
        <end position="282"/>
    </location>
</feature>
<gene>
    <name evidence="3" type="ORF">M378DRAFT_813415</name>
</gene>
<keyword evidence="2" id="KW-0812">Transmembrane</keyword>
<dbReference type="OrthoDB" id="3366093at2759"/>
<dbReference type="GO" id="GO:0031505">
    <property type="term" value="P:fungal-type cell wall organization"/>
    <property type="evidence" value="ECO:0007669"/>
    <property type="project" value="TreeGrafter"/>
</dbReference>
<sequence>MPSNSTASSTEPTTTGYNNTTTATSTPIPTANSTTSSPSINSQFTWVATETSLAVAATSSPTATFSLTNPDAPTTTVSNIVGNPTSVVVNPPPLPSGIPWRIYPKDSQTGMGGEIPNFTLISILFNQELNWPFVVANSLSSSQIFAWVPVLITTALGIPSDQVMTFALQVYVPSQYQGPQDASLLGTVWLGYIPTSDVSSLAVQIKVPQSAFYIGSSSSVARALAQRVVPAFSILSVPASSTGSGSNNNSSNNGSNARQDAIIGVVSALGAIAVLVLLFLVYRSIMRKREMAHQRLADAPPVMTGVAPQGREFDQDSVGGARRRSFYWAEDSLRGYQPESVDDPLITSASGSAGITRRTVAPTAISAPILRESSMNW</sequence>
<evidence type="ECO:0000313" key="3">
    <source>
        <dbReference type="EMBL" id="KIL61903.1"/>
    </source>
</evidence>
<name>A0A0C2WZR0_AMAMK</name>
<dbReference type="EMBL" id="KN818278">
    <property type="protein sequence ID" value="KIL61903.1"/>
    <property type="molecule type" value="Genomic_DNA"/>
</dbReference>
<dbReference type="GO" id="GO:0005034">
    <property type="term" value="F:osmosensor activity"/>
    <property type="evidence" value="ECO:0007669"/>
    <property type="project" value="InterPro"/>
</dbReference>
<dbReference type="InterPro" id="IPR039295">
    <property type="entry name" value="MSB2"/>
</dbReference>
<dbReference type="GO" id="GO:0005886">
    <property type="term" value="C:plasma membrane"/>
    <property type="evidence" value="ECO:0007669"/>
    <property type="project" value="InterPro"/>
</dbReference>
<dbReference type="GO" id="GO:0005576">
    <property type="term" value="C:extracellular region"/>
    <property type="evidence" value="ECO:0007669"/>
    <property type="project" value="TreeGrafter"/>
</dbReference>
<dbReference type="GO" id="GO:0007232">
    <property type="term" value="P:osmosensory signaling pathway via Sho1 osmosensor"/>
    <property type="evidence" value="ECO:0007669"/>
    <property type="project" value="InterPro"/>
</dbReference>
<keyword evidence="2" id="KW-1133">Transmembrane helix</keyword>
<reference evidence="3 4" key="1">
    <citation type="submission" date="2014-04" db="EMBL/GenBank/DDBJ databases">
        <title>Evolutionary Origins and Diversification of the Mycorrhizal Mutualists.</title>
        <authorList>
            <consortium name="DOE Joint Genome Institute"/>
            <consortium name="Mycorrhizal Genomics Consortium"/>
            <person name="Kohler A."/>
            <person name="Kuo A."/>
            <person name="Nagy L.G."/>
            <person name="Floudas D."/>
            <person name="Copeland A."/>
            <person name="Barry K.W."/>
            <person name="Cichocki N."/>
            <person name="Veneault-Fourrey C."/>
            <person name="LaButti K."/>
            <person name="Lindquist E.A."/>
            <person name="Lipzen A."/>
            <person name="Lundell T."/>
            <person name="Morin E."/>
            <person name="Murat C."/>
            <person name="Riley R."/>
            <person name="Ohm R."/>
            <person name="Sun H."/>
            <person name="Tunlid A."/>
            <person name="Henrissat B."/>
            <person name="Grigoriev I.V."/>
            <person name="Hibbett D.S."/>
            <person name="Martin F."/>
        </authorList>
    </citation>
    <scope>NUCLEOTIDE SEQUENCE [LARGE SCALE GENOMIC DNA]</scope>
    <source>
        <strain evidence="3 4">Koide BX008</strain>
    </source>
</reference>
<evidence type="ECO:0000256" key="1">
    <source>
        <dbReference type="SAM" id="MobiDB-lite"/>
    </source>
</evidence>
<dbReference type="Proteomes" id="UP000054549">
    <property type="component" value="Unassembled WGS sequence"/>
</dbReference>
<dbReference type="GO" id="GO:0030010">
    <property type="term" value="P:establishment of cell polarity"/>
    <property type="evidence" value="ECO:0007669"/>
    <property type="project" value="TreeGrafter"/>
</dbReference>
<protein>
    <submittedName>
        <fullName evidence="3">Uncharacterized protein</fullName>
    </submittedName>
</protein>
<organism evidence="3 4">
    <name type="scientific">Amanita muscaria (strain Koide BX008)</name>
    <dbReference type="NCBI Taxonomy" id="946122"/>
    <lineage>
        <taxon>Eukaryota</taxon>
        <taxon>Fungi</taxon>
        <taxon>Dikarya</taxon>
        <taxon>Basidiomycota</taxon>
        <taxon>Agaricomycotina</taxon>
        <taxon>Agaricomycetes</taxon>
        <taxon>Agaricomycetidae</taxon>
        <taxon>Agaricales</taxon>
        <taxon>Pluteineae</taxon>
        <taxon>Amanitaceae</taxon>
        <taxon>Amanita</taxon>
    </lineage>
</organism>
<feature type="region of interest" description="Disordered" evidence="1">
    <location>
        <begin position="1"/>
        <end position="38"/>
    </location>
</feature>
<dbReference type="GO" id="GO:0009986">
    <property type="term" value="C:cell surface"/>
    <property type="evidence" value="ECO:0007669"/>
    <property type="project" value="TreeGrafter"/>
</dbReference>
<dbReference type="InParanoid" id="A0A0C2WZR0"/>
<dbReference type="PANTHER" id="PTHR35778:SF1">
    <property type="entry name" value="SIGNALING MUCIN HKR1-RELATED"/>
    <property type="match status" value="1"/>
</dbReference>
<evidence type="ECO:0000256" key="2">
    <source>
        <dbReference type="SAM" id="Phobius"/>
    </source>
</evidence>
<dbReference type="PANTHER" id="PTHR35778">
    <property type="entry name" value="SIGNALING MUCIN HKR1-RELATED"/>
    <property type="match status" value="1"/>
</dbReference>
<keyword evidence="4" id="KW-1185">Reference proteome</keyword>
<accession>A0A0C2WZR0</accession>
<feature type="compositionally biased region" description="Low complexity" evidence="1">
    <location>
        <begin position="9"/>
        <end position="38"/>
    </location>
</feature>
<proteinExistence type="predicted"/>
<evidence type="ECO:0000313" key="4">
    <source>
        <dbReference type="Proteomes" id="UP000054549"/>
    </source>
</evidence>